<keyword evidence="11" id="KW-1185">Reference proteome</keyword>
<evidence type="ECO:0000256" key="4">
    <source>
        <dbReference type="ARBA" id="ARBA00022989"/>
    </source>
</evidence>
<evidence type="ECO:0000256" key="9">
    <source>
        <dbReference type="SAM" id="SignalP"/>
    </source>
</evidence>
<feature type="transmembrane region" description="Helical" evidence="8">
    <location>
        <begin position="125"/>
        <end position="146"/>
    </location>
</feature>
<keyword evidence="4 8" id="KW-1133">Transmembrane helix</keyword>
<comment type="similarity">
    <text evidence="8">Belongs to the MntP (TC 9.B.29) family.</text>
</comment>
<evidence type="ECO:0000256" key="7">
    <source>
        <dbReference type="ARBA" id="ARBA00023211"/>
    </source>
</evidence>
<feature type="transmembrane region" description="Helical" evidence="8">
    <location>
        <begin position="96"/>
        <end position="118"/>
    </location>
</feature>
<dbReference type="InterPro" id="IPR022929">
    <property type="entry name" value="Put_MntP"/>
</dbReference>
<dbReference type="GO" id="GO:0005384">
    <property type="term" value="F:manganese ion transmembrane transporter activity"/>
    <property type="evidence" value="ECO:0007669"/>
    <property type="project" value="UniProtKB-UniRule"/>
</dbReference>
<accession>A0A842I046</accession>
<organism evidence="10 11">
    <name type="scientific">Parasphingopyxis marina</name>
    <dbReference type="NCBI Taxonomy" id="2761622"/>
    <lineage>
        <taxon>Bacteria</taxon>
        <taxon>Pseudomonadati</taxon>
        <taxon>Pseudomonadota</taxon>
        <taxon>Alphaproteobacteria</taxon>
        <taxon>Sphingomonadales</taxon>
        <taxon>Sphingomonadaceae</taxon>
        <taxon>Parasphingopyxis</taxon>
    </lineage>
</organism>
<comment type="caution">
    <text evidence="10">The sequence shown here is derived from an EMBL/GenBank/DDBJ whole genome shotgun (WGS) entry which is preliminary data.</text>
</comment>
<evidence type="ECO:0000313" key="10">
    <source>
        <dbReference type="EMBL" id="MBC2777134.1"/>
    </source>
</evidence>
<gene>
    <name evidence="8" type="primary">mntP</name>
    <name evidence="10" type="ORF">H6P80_05815</name>
</gene>
<dbReference type="AlphaFoldDB" id="A0A842I046"/>
<dbReference type="PANTHER" id="PTHR35529">
    <property type="entry name" value="MANGANESE EFFLUX PUMP MNTP-RELATED"/>
    <property type="match status" value="1"/>
</dbReference>
<keyword evidence="5 8" id="KW-0406">Ion transport</keyword>
<feature type="chain" id="PRO_5032675264" description="Putative manganese efflux pump MntP" evidence="9">
    <location>
        <begin position="18"/>
        <end position="180"/>
    </location>
</feature>
<keyword evidence="6 8" id="KW-0472">Membrane</keyword>
<dbReference type="Proteomes" id="UP000564378">
    <property type="component" value="Unassembled WGS sequence"/>
</dbReference>
<evidence type="ECO:0000256" key="3">
    <source>
        <dbReference type="ARBA" id="ARBA00022692"/>
    </source>
</evidence>
<evidence type="ECO:0000256" key="8">
    <source>
        <dbReference type="HAMAP-Rule" id="MF_01521"/>
    </source>
</evidence>
<evidence type="ECO:0000313" key="11">
    <source>
        <dbReference type="Proteomes" id="UP000564378"/>
    </source>
</evidence>
<reference evidence="10 11" key="1">
    <citation type="submission" date="2020-08" db="EMBL/GenBank/DDBJ databases">
        <title>Draft genome sequence of Parasphingopyxis sp. GrpM-11.</title>
        <authorList>
            <person name="Oh J."/>
            <person name="Roh D.-H."/>
        </authorList>
    </citation>
    <scope>NUCLEOTIDE SEQUENCE [LARGE SCALE GENOMIC DNA]</scope>
    <source>
        <strain evidence="10 11">GrpM-11</strain>
    </source>
</reference>
<keyword evidence="1 8" id="KW-0813">Transport</keyword>
<dbReference type="HAMAP" id="MF_01521">
    <property type="entry name" value="MntP_pump"/>
    <property type="match status" value="1"/>
</dbReference>
<feature type="signal peptide" evidence="9">
    <location>
        <begin position="1"/>
        <end position="17"/>
    </location>
</feature>
<dbReference type="RefSeq" id="WP_185800362.1">
    <property type="nucleotide sequence ID" value="NZ_JACJVJ010000001.1"/>
</dbReference>
<sequence>MFAVFVLALALAMDAFAVSLAQGAAGRMRVGEALKLALAFGIAQAVMPLIGWGLGTAFAGWIESVDHWIAFSLLTALGLNMIRASRQDTEADPALAGWHLFAAAIATSIDAAAAGITLPLLAVPVGWACAVIGIVTAILCFGGALGGHHVGKRFEGRAEIFGGLVLIALGVKILVEHLSA</sequence>
<keyword evidence="2 8" id="KW-1003">Cell membrane</keyword>
<keyword evidence="3 8" id="KW-0812">Transmembrane</keyword>
<dbReference type="Pfam" id="PF02659">
    <property type="entry name" value="Mntp"/>
    <property type="match status" value="1"/>
</dbReference>
<comment type="function">
    <text evidence="8">Probably functions as a manganese efflux pump.</text>
</comment>
<comment type="subcellular location">
    <subcellularLocation>
        <location evidence="8">Cell membrane</location>
        <topology evidence="8">Multi-pass membrane protein</topology>
    </subcellularLocation>
</comment>
<keyword evidence="9" id="KW-0732">Signal</keyword>
<feature type="transmembrane region" description="Helical" evidence="8">
    <location>
        <begin position="33"/>
        <end position="55"/>
    </location>
</feature>
<feature type="transmembrane region" description="Helical" evidence="8">
    <location>
        <begin position="67"/>
        <end position="84"/>
    </location>
</feature>
<name>A0A842I046_9SPHN</name>
<dbReference type="EMBL" id="JACJVJ010000001">
    <property type="protein sequence ID" value="MBC2777134.1"/>
    <property type="molecule type" value="Genomic_DNA"/>
</dbReference>
<protein>
    <recommendedName>
        <fullName evidence="8">Putative manganese efflux pump MntP</fullName>
    </recommendedName>
</protein>
<evidence type="ECO:0000256" key="2">
    <source>
        <dbReference type="ARBA" id="ARBA00022475"/>
    </source>
</evidence>
<dbReference type="InterPro" id="IPR003810">
    <property type="entry name" value="Mntp/YtaF"/>
</dbReference>
<evidence type="ECO:0000256" key="5">
    <source>
        <dbReference type="ARBA" id="ARBA00023065"/>
    </source>
</evidence>
<proteinExistence type="inferred from homology"/>
<feature type="transmembrane region" description="Helical" evidence="8">
    <location>
        <begin position="158"/>
        <end position="175"/>
    </location>
</feature>
<keyword evidence="7 8" id="KW-0464">Manganese</keyword>
<dbReference type="GO" id="GO:0005886">
    <property type="term" value="C:plasma membrane"/>
    <property type="evidence" value="ECO:0007669"/>
    <property type="project" value="UniProtKB-SubCell"/>
</dbReference>
<evidence type="ECO:0000256" key="1">
    <source>
        <dbReference type="ARBA" id="ARBA00022448"/>
    </source>
</evidence>
<dbReference type="PANTHER" id="PTHR35529:SF1">
    <property type="entry name" value="MANGANESE EFFLUX PUMP MNTP-RELATED"/>
    <property type="match status" value="1"/>
</dbReference>
<evidence type="ECO:0000256" key="6">
    <source>
        <dbReference type="ARBA" id="ARBA00023136"/>
    </source>
</evidence>